<comment type="similarity">
    <text evidence="1">Belongs to the AFG1 ATPase family.</text>
</comment>
<dbReference type="GO" id="GO:0016887">
    <property type="term" value="F:ATP hydrolysis activity"/>
    <property type="evidence" value="ECO:0007669"/>
    <property type="project" value="InterPro"/>
</dbReference>
<dbReference type="PANTHER" id="PTHR12169:SF6">
    <property type="entry name" value="AFG1-LIKE ATPASE"/>
    <property type="match status" value="1"/>
</dbReference>
<dbReference type="EMBL" id="JAQQBR010000004">
    <property type="protein sequence ID" value="KAK0179241.1"/>
    <property type="molecule type" value="Genomic_DNA"/>
</dbReference>
<dbReference type="AlphaFoldDB" id="A0AA39G0W7"/>
<protein>
    <recommendedName>
        <fullName evidence="6">ATPase N2B</fullName>
    </recommendedName>
</protein>
<dbReference type="Pfam" id="PF03969">
    <property type="entry name" value="AFG1_ATPase"/>
    <property type="match status" value="1"/>
</dbReference>
<dbReference type="InterPro" id="IPR027417">
    <property type="entry name" value="P-loop_NTPase"/>
</dbReference>
<sequence>MTNRLHYCARCCCPLANYHGFLVVLYAVLQTETPQLELYNFKIEKMASYYYSIKKLGSYNYNIWFSKTKQIINSRGYTDINANVLHIHMGNDPIEVYRHKITTGDLTEDEYQMKVVHSLQRLHNEMINYKPEKSGLFLKWIERVGGKNKKNTMSPKGLYLYGAVGGGKTMLMDLFYDCCKIEYKQRVHFNSFMLDVHAKIHEVKKNVKRDYSTTKLQPFDPILPVAEIIAQKAWLLCFDEFQVTDVADAMILKRLFTQLFDNGVVVVATSNRPPDDLYKNGLQRGNFVPFIQILKDHCQIVCLNSGVDYRMRDGTDRQGTYFIIGRDPDNSVDKIFKYLCSRENDIVRPKTLSIKGRNVTFKRICGQVIDATFEELCDRPLGASDYLEISQAFHTVIIRDVPKLNMRLKSQARRFITLIDTLYDNKIRLVISAAAPHNKLFVPDNDTEYTDEKRMLMDDLAISHGSDNYKSNIFTGEEELFAFDRTVSRLSEMQTKEYWEQWEQYR</sequence>
<evidence type="ECO:0000313" key="5">
    <source>
        <dbReference type="Proteomes" id="UP001168972"/>
    </source>
</evidence>
<keyword evidence="2" id="KW-0547">Nucleotide-binding</keyword>
<evidence type="ECO:0000256" key="3">
    <source>
        <dbReference type="ARBA" id="ARBA00022840"/>
    </source>
</evidence>
<evidence type="ECO:0000313" key="4">
    <source>
        <dbReference type="EMBL" id="KAK0179241.1"/>
    </source>
</evidence>
<comment type="caution">
    <text evidence="4">The sequence shown here is derived from an EMBL/GenBank/DDBJ whole genome shotgun (WGS) entry which is preliminary data.</text>
</comment>
<dbReference type="Gene3D" id="3.40.50.300">
    <property type="entry name" value="P-loop containing nucleotide triphosphate hydrolases"/>
    <property type="match status" value="1"/>
</dbReference>
<name>A0AA39G0W7_MICHY</name>
<dbReference type="SUPFAM" id="SSF52540">
    <property type="entry name" value="P-loop containing nucleoside triphosphate hydrolases"/>
    <property type="match status" value="1"/>
</dbReference>
<reference evidence="4" key="2">
    <citation type="submission" date="2023-03" db="EMBL/GenBank/DDBJ databases">
        <authorList>
            <person name="Inwood S.N."/>
            <person name="Skelly J.G."/>
            <person name="Guhlin J."/>
            <person name="Harrop T.W.R."/>
            <person name="Goldson S.G."/>
            <person name="Dearden P.K."/>
        </authorList>
    </citation>
    <scope>NUCLEOTIDE SEQUENCE</scope>
    <source>
        <strain evidence="4">Lincoln</strain>
        <tissue evidence="4">Whole body</tissue>
    </source>
</reference>
<evidence type="ECO:0008006" key="6">
    <source>
        <dbReference type="Google" id="ProtNLM"/>
    </source>
</evidence>
<keyword evidence="5" id="KW-1185">Reference proteome</keyword>
<dbReference type="InterPro" id="IPR005654">
    <property type="entry name" value="ATPase_AFG1-like"/>
</dbReference>
<dbReference type="GO" id="GO:0005524">
    <property type="term" value="F:ATP binding"/>
    <property type="evidence" value="ECO:0007669"/>
    <property type="project" value="UniProtKB-KW"/>
</dbReference>
<evidence type="ECO:0000256" key="2">
    <source>
        <dbReference type="ARBA" id="ARBA00022741"/>
    </source>
</evidence>
<dbReference type="Proteomes" id="UP001168972">
    <property type="component" value="Unassembled WGS sequence"/>
</dbReference>
<organism evidence="4 5">
    <name type="scientific">Microctonus hyperodae</name>
    <name type="common">Parasitoid wasp</name>
    <dbReference type="NCBI Taxonomy" id="165561"/>
    <lineage>
        <taxon>Eukaryota</taxon>
        <taxon>Metazoa</taxon>
        <taxon>Ecdysozoa</taxon>
        <taxon>Arthropoda</taxon>
        <taxon>Hexapoda</taxon>
        <taxon>Insecta</taxon>
        <taxon>Pterygota</taxon>
        <taxon>Neoptera</taxon>
        <taxon>Endopterygota</taxon>
        <taxon>Hymenoptera</taxon>
        <taxon>Apocrita</taxon>
        <taxon>Ichneumonoidea</taxon>
        <taxon>Braconidae</taxon>
        <taxon>Euphorinae</taxon>
        <taxon>Microctonus</taxon>
    </lineage>
</organism>
<gene>
    <name evidence="4" type="ORF">PV327_008049</name>
</gene>
<dbReference type="FunFam" id="3.40.50.300:FF:003041">
    <property type="entry name" value="Predicted protein"/>
    <property type="match status" value="1"/>
</dbReference>
<evidence type="ECO:0000256" key="1">
    <source>
        <dbReference type="ARBA" id="ARBA00010322"/>
    </source>
</evidence>
<reference evidence="4" key="1">
    <citation type="journal article" date="2023" name="bioRxiv">
        <title>Scaffold-level genome assemblies of two parasitoid biocontrol wasps reveal the parthenogenesis mechanism and an associated novel virus.</title>
        <authorList>
            <person name="Inwood S."/>
            <person name="Skelly J."/>
            <person name="Guhlin J."/>
            <person name="Harrop T."/>
            <person name="Goldson S."/>
            <person name="Dearden P."/>
        </authorList>
    </citation>
    <scope>NUCLEOTIDE SEQUENCE</scope>
    <source>
        <strain evidence="4">Lincoln</strain>
        <tissue evidence="4">Whole body</tissue>
    </source>
</reference>
<dbReference type="PANTHER" id="PTHR12169">
    <property type="entry name" value="ATPASE N2B"/>
    <property type="match status" value="1"/>
</dbReference>
<keyword evidence="3" id="KW-0067">ATP-binding</keyword>
<proteinExistence type="inferred from homology"/>
<dbReference type="GO" id="GO:0005739">
    <property type="term" value="C:mitochondrion"/>
    <property type="evidence" value="ECO:0007669"/>
    <property type="project" value="TreeGrafter"/>
</dbReference>
<accession>A0AA39G0W7</accession>
<dbReference type="NCBIfam" id="NF040713">
    <property type="entry name" value="ZapE"/>
    <property type="match status" value="1"/>
</dbReference>